<keyword evidence="3" id="KW-1185">Reference proteome</keyword>
<protein>
    <submittedName>
        <fullName evidence="2">Uncharacterized protein</fullName>
    </submittedName>
</protein>
<evidence type="ECO:0000256" key="1">
    <source>
        <dbReference type="SAM" id="MobiDB-lite"/>
    </source>
</evidence>
<reference evidence="2 3" key="1">
    <citation type="submission" date="2022-03" db="EMBL/GenBank/DDBJ databases">
        <authorList>
            <person name="Macdonald S."/>
            <person name="Ahmed S."/>
            <person name="Newling K."/>
        </authorList>
    </citation>
    <scope>NUCLEOTIDE SEQUENCE [LARGE SCALE GENOMIC DNA]</scope>
</reference>
<evidence type="ECO:0000313" key="3">
    <source>
        <dbReference type="Proteomes" id="UP001642260"/>
    </source>
</evidence>
<dbReference type="Proteomes" id="UP001642260">
    <property type="component" value="Unassembled WGS sequence"/>
</dbReference>
<name>A0ABC8LPI9_ERUVS</name>
<organism evidence="2 3">
    <name type="scientific">Eruca vesicaria subsp. sativa</name>
    <name type="common">Garden rocket</name>
    <name type="synonym">Eruca sativa</name>
    <dbReference type="NCBI Taxonomy" id="29727"/>
    <lineage>
        <taxon>Eukaryota</taxon>
        <taxon>Viridiplantae</taxon>
        <taxon>Streptophyta</taxon>
        <taxon>Embryophyta</taxon>
        <taxon>Tracheophyta</taxon>
        <taxon>Spermatophyta</taxon>
        <taxon>Magnoliopsida</taxon>
        <taxon>eudicotyledons</taxon>
        <taxon>Gunneridae</taxon>
        <taxon>Pentapetalae</taxon>
        <taxon>rosids</taxon>
        <taxon>malvids</taxon>
        <taxon>Brassicales</taxon>
        <taxon>Brassicaceae</taxon>
        <taxon>Brassiceae</taxon>
        <taxon>Eruca</taxon>
    </lineage>
</organism>
<comment type="caution">
    <text evidence="2">The sequence shown here is derived from an EMBL/GenBank/DDBJ whole genome shotgun (WGS) entry which is preliminary data.</text>
</comment>
<dbReference type="EMBL" id="CAKOAT010674042">
    <property type="protein sequence ID" value="CAH8385674.1"/>
    <property type="molecule type" value="Genomic_DNA"/>
</dbReference>
<gene>
    <name evidence="2" type="ORF">ERUC_LOCUS38157</name>
</gene>
<accession>A0ABC8LPI9</accession>
<evidence type="ECO:0000313" key="2">
    <source>
        <dbReference type="EMBL" id="CAH8385674.1"/>
    </source>
</evidence>
<feature type="region of interest" description="Disordered" evidence="1">
    <location>
        <begin position="198"/>
        <end position="218"/>
    </location>
</feature>
<proteinExistence type="predicted"/>
<dbReference type="AlphaFoldDB" id="A0ABC8LPI9"/>
<sequence>MDLANELKNWTGSGKVSYQDIISLESHFDKAELFPFISSAGKLGVIDDPEFIREDEKKDERVDRIVGIIKANHDWKQFIWKVEPLPTNMVFSNSEDDVEVEDVTPVVVEKPTVAAKRAKHKLNDPGVESRKRELLCQRAAEHNTGVSGEMKTFIVDLFTSFKEVVRKDIQDHFDKVDIEVAHIKEKVSQIMGPSDTVAKAAKSVDPSVPLAKDQDKSS</sequence>